<dbReference type="PANTHER" id="PTHR36045:SF2">
    <property type="entry name" value="OS04G0558500 PROTEIN"/>
    <property type="match status" value="1"/>
</dbReference>
<protein>
    <submittedName>
        <fullName evidence="2">Uncharacterized protein</fullName>
    </submittedName>
</protein>
<dbReference type="AlphaFoldDB" id="A0ABD3DJ32"/>
<comment type="caution">
    <text evidence="2">The sequence shown here is derived from an EMBL/GenBank/DDBJ whole genome shotgun (WGS) entry which is preliminary data.</text>
</comment>
<dbReference type="Proteomes" id="UP001632038">
    <property type="component" value="Unassembled WGS sequence"/>
</dbReference>
<accession>A0ABD3DJ32</accession>
<gene>
    <name evidence="2" type="ORF">CASFOL_015823</name>
</gene>
<feature type="region of interest" description="Disordered" evidence="1">
    <location>
        <begin position="64"/>
        <end position="86"/>
    </location>
</feature>
<evidence type="ECO:0000256" key="1">
    <source>
        <dbReference type="SAM" id="MobiDB-lite"/>
    </source>
</evidence>
<sequence>MSTQPRNDDAADLHEKEEEVLKLAEEVEQIAEKVIEYRTTLPEQLRSTLSSYLVSQRPVLPTRLVNGGPDSYTRTLTGPDSEAGVDKGLTRENLALSITEDTKEDEKIRLIKQKISSNTAELSGVLNRMKEYMARIDKLGSSNVIIQPAFKRKRTS</sequence>
<dbReference type="EMBL" id="JAVIJP010000017">
    <property type="protein sequence ID" value="KAL3640855.1"/>
    <property type="molecule type" value="Genomic_DNA"/>
</dbReference>
<name>A0ABD3DJ32_9LAMI</name>
<dbReference type="PANTHER" id="PTHR36045">
    <property type="entry name" value="OS04G0558500 PROTEIN"/>
    <property type="match status" value="1"/>
</dbReference>
<reference evidence="3" key="1">
    <citation type="journal article" date="2024" name="IScience">
        <title>Strigolactones Initiate the Formation of Haustorium-like Structures in Castilleja.</title>
        <authorList>
            <person name="Buerger M."/>
            <person name="Peterson D."/>
            <person name="Chory J."/>
        </authorList>
    </citation>
    <scope>NUCLEOTIDE SEQUENCE [LARGE SCALE GENOMIC DNA]</scope>
</reference>
<organism evidence="2 3">
    <name type="scientific">Castilleja foliolosa</name>
    <dbReference type="NCBI Taxonomy" id="1961234"/>
    <lineage>
        <taxon>Eukaryota</taxon>
        <taxon>Viridiplantae</taxon>
        <taxon>Streptophyta</taxon>
        <taxon>Embryophyta</taxon>
        <taxon>Tracheophyta</taxon>
        <taxon>Spermatophyta</taxon>
        <taxon>Magnoliopsida</taxon>
        <taxon>eudicotyledons</taxon>
        <taxon>Gunneridae</taxon>
        <taxon>Pentapetalae</taxon>
        <taxon>asterids</taxon>
        <taxon>lamiids</taxon>
        <taxon>Lamiales</taxon>
        <taxon>Orobanchaceae</taxon>
        <taxon>Pedicularideae</taxon>
        <taxon>Castillejinae</taxon>
        <taxon>Castilleja</taxon>
    </lineage>
</organism>
<keyword evidence="3" id="KW-1185">Reference proteome</keyword>
<evidence type="ECO:0000313" key="3">
    <source>
        <dbReference type="Proteomes" id="UP001632038"/>
    </source>
</evidence>
<evidence type="ECO:0000313" key="2">
    <source>
        <dbReference type="EMBL" id="KAL3640855.1"/>
    </source>
</evidence>
<proteinExistence type="predicted"/>